<dbReference type="SMART" id="SM00530">
    <property type="entry name" value="HTH_XRE"/>
    <property type="match status" value="1"/>
</dbReference>
<dbReference type="InterPro" id="IPR001387">
    <property type="entry name" value="Cro/C1-type_HTH"/>
</dbReference>
<dbReference type="Gene3D" id="1.10.260.40">
    <property type="entry name" value="lambda repressor-like DNA-binding domains"/>
    <property type="match status" value="1"/>
</dbReference>
<comment type="caution">
    <text evidence="8">The sequence shown here is derived from an EMBL/GenBank/DDBJ whole genome shotgun (WGS) entry which is preliminary data.</text>
</comment>
<feature type="domain" description="HTH cro/C1-type" evidence="6">
    <location>
        <begin position="19"/>
        <end position="73"/>
    </location>
</feature>
<feature type="compositionally biased region" description="Gly residues" evidence="5">
    <location>
        <begin position="230"/>
        <end position="240"/>
    </location>
</feature>
<keyword evidence="2 4" id="KW-0238">DNA-binding</keyword>
<dbReference type="Gene3D" id="1.10.10.60">
    <property type="entry name" value="Homeodomain-like"/>
    <property type="match status" value="1"/>
</dbReference>
<dbReference type="Pfam" id="PF13560">
    <property type="entry name" value="HTH_31"/>
    <property type="match status" value="1"/>
</dbReference>
<sequence>MLNSVPDASLHRELLGATVRDLRRNRGLTLRDLARALAVSPATLSAIENGRTGTSSERVVQLADALGVRVERLVGNLAEPVSDERWALRASAGARAPGPAGDWRTYAPLVLDPALRGALATFLELGYHGATMRAVAARSGLSVAGLYHYYASKQQMLVTILDRTMSDLAARTDAAAAAGADPAERFANLVECLALFSHPPPRAGLHRRRRDAQPPARGSAPHRCRTARGTGQGGPRGGRGPGRRGLRRGGAPRGRARRGHDVHVAGAVVPPHRAGDARGGGGGIRRARARRRTVPSVGAAAAAAMRAGAGTSVER</sequence>
<evidence type="ECO:0000256" key="3">
    <source>
        <dbReference type="ARBA" id="ARBA00023163"/>
    </source>
</evidence>
<proteinExistence type="predicted"/>
<dbReference type="SUPFAM" id="SSF47413">
    <property type="entry name" value="lambda repressor-like DNA-binding domains"/>
    <property type="match status" value="1"/>
</dbReference>
<accession>A0AAJ1X2K9</accession>
<evidence type="ECO:0000256" key="4">
    <source>
        <dbReference type="PROSITE-ProRule" id="PRU00335"/>
    </source>
</evidence>
<keyword evidence="1" id="KW-0805">Transcription regulation</keyword>
<dbReference type="InterPro" id="IPR001647">
    <property type="entry name" value="HTH_TetR"/>
</dbReference>
<keyword evidence="3" id="KW-0804">Transcription</keyword>
<dbReference type="SUPFAM" id="SSF46689">
    <property type="entry name" value="Homeodomain-like"/>
    <property type="match status" value="1"/>
</dbReference>
<feature type="domain" description="HTH tetR-type" evidence="7">
    <location>
        <begin position="108"/>
        <end position="168"/>
    </location>
</feature>
<dbReference type="InterPro" id="IPR050109">
    <property type="entry name" value="HTH-type_TetR-like_transc_reg"/>
</dbReference>
<dbReference type="PANTHER" id="PTHR30055:SF234">
    <property type="entry name" value="HTH-TYPE TRANSCRIPTIONAL REGULATOR BETI"/>
    <property type="match status" value="1"/>
</dbReference>
<dbReference type="InterPro" id="IPR010982">
    <property type="entry name" value="Lambda_DNA-bd_dom_sf"/>
</dbReference>
<dbReference type="EMBL" id="JAUTAN010000001">
    <property type="protein sequence ID" value="MDQ1106778.1"/>
    <property type="molecule type" value="Genomic_DNA"/>
</dbReference>
<dbReference type="CDD" id="cd00093">
    <property type="entry name" value="HTH_XRE"/>
    <property type="match status" value="1"/>
</dbReference>
<evidence type="ECO:0000259" key="6">
    <source>
        <dbReference type="PROSITE" id="PS50943"/>
    </source>
</evidence>
<reference evidence="8" key="1">
    <citation type="submission" date="2023-07" db="EMBL/GenBank/DDBJ databases">
        <title>Functional and genomic diversity of the sorghum phyllosphere microbiome.</title>
        <authorList>
            <person name="Shade A."/>
        </authorList>
    </citation>
    <scope>NUCLEOTIDE SEQUENCE</scope>
    <source>
        <strain evidence="8">SORGH_AS_1067</strain>
    </source>
</reference>
<feature type="compositionally biased region" description="Low complexity" evidence="5">
    <location>
        <begin position="298"/>
        <end position="315"/>
    </location>
</feature>
<evidence type="ECO:0000256" key="5">
    <source>
        <dbReference type="SAM" id="MobiDB-lite"/>
    </source>
</evidence>
<feature type="DNA-binding region" description="H-T-H motif" evidence="4">
    <location>
        <begin position="131"/>
        <end position="150"/>
    </location>
</feature>
<dbReference type="Proteomes" id="UP001239215">
    <property type="component" value="Unassembled WGS sequence"/>
</dbReference>
<dbReference type="InterPro" id="IPR009057">
    <property type="entry name" value="Homeodomain-like_sf"/>
</dbReference>
<protein>
    <submittedName>
        <fullName evidence="8">AcrR family transcriptional regulator</fullName>
    </submittedName>
</protein>
<name>A0AAJ1X2K9_9ACTN</name>
<evidence type="ECO:0000256" key="1">
    <source>
        <dbReference type="ARBA" id="ARBA00023015"/>
    </source>
</evidence>
<evidence type="ECO:0000256" key="2">
    <source>
        <dbReference type="ARBA" id="ARBA00023125"/>
    </source>
</evidence>
<evidence type="ECO:0000313" key="9">
    <source>
        <dbReference type="Proteomes" id="UP001239215"/>
    </source>
</evidence>
<dbReference type="GO" id="GO:0003700">
    <property type="term" value="F:DNA-binding transcription factor activity"/>
    <property type="evidence" value="ECO:0007669"/>
    <property type="project" value="TreeGrafter"/>
</dbReference>
<dbReference type="PANTHER" id="PTHR30055">
    <property type="entry name" value="HTH-TYPE TRANSCRIPTIONAL REGULATOR RUTR"/>
    <property type="match status" value="1"/>
</dbReference>
<dbReference type="PROSITE" id="PS50943">
    <property type="entry name" value="HTH_CROC1"/>
    <property type="match status" value="1"/>
</dbReference>
<dbReference type="PRINTS" id="PR00455">
    <property type="entry name" value="HTHTETR"/>
</dbReference>
<feature type="region of interest" description="Disordered" evidence="5">
    <location>
        <begin position="200"/>
        <end position="315"/>
    </location>
</feature>
<dbReference type="Gene3D" id="1.10.357.10">
    <property type="entry name" value="Tetracycline Repressor, domain 2"/>
    <property type="match status" value="1"/>
</dbReference>
<dbReference type="GO" id="GO:0000976">
    <property type="term" value="F:transcription cis-regulatory region binding"/>
    <property type="evidence" value="ECO:0007669"/>
    <property type="project" value="TreeGrafter"/>
</dbReference>
<dbReference type="PROSITE" id="PS50977">
    <property type="entry name" value="HTH_TETR_2"/>
    <property type="match status" value="1"/>
</dbReference>
<dbReference type="AlphaFoldDB" id="A0AAJ1X2K9"/>
<evidence type="ECO:0000259" key="7">
    <source>
        <dbReference type="PROSITE" id="PS50977"/>
    </source>
</evidence>
<evidence type="ECO:0000313" key="8">
    <source>
        <dbReference type="EMBL" id="MDQ1106778.1"/>
    </source>
</evidence>
<dbReference type="Pfam" id="PF00440">
    <property type="entry name" value="TetR_N"/>
    <property type="match status" value="1"/>
</dbReference>
<organism evidence="8 9">
    <name type="scientific">Nocardioides zeae</name>
    <dbReference type="NCBI Taxonomy" id="1457234"/>
    <lineage>
        <taxon>Bacteria</taxon>
        <taxon>Bacillati</taxon>
        <taxon>Actinomycetota</taxon>
        <taxon>Actinomycetes</taxon>
        <taxon>Propionibacteriales</taxon>
        <taxon>Nocardioidaceae</taxon>
        <taxon>Nocardioides</taxon>
    </lineage>
</organism>
<gene>
    <name evidence="8" type="ORF">QE405_004062</name>
</gene>